<dbReference type="InterPro" id="IPR001486">
    <property type="entry name" value="Hemoglobin_trunc"/>
</dbReference>
<evidence type="ECO:0008006" key="7">
    <source>
        <dbReference type="Google" id="ProtNLM"/>
    </source>
</evidence>
<dbReference type="AlphaFoldDB" id="A0A828QY76"/>
<dbReference type="GO" id="GO:0020037">
    <property type="term" value="F:heme binding"/>
    <property type="evidence" value="ECO:0007669"/>
    <property type="project" value="InterPro"/>
</dbReference>
<name>A0A828QY76_CAMUP</name>
<evidence type="ECO:0000256" key="3">
    <source>
        <dbReference type="ARBA" id="ARBA00022723"/>
    </source>
</evidence>
<gene>
    <name evidence="5" type="ORF">HMPREF9400_0593</name>
</gene>
<proteinExistence type="predicted"/>
<keyword evidence="2" id="KW-0349">Heme</keyword>
<reference evidence="5 6" key="1">
    <citation type="submission" date="2010-12" db="EMBL/GenBank/DDBJ databases">
        <authorList>
            <person name="Muzny D."/>
            <person name="Qin X."/>
            <person name="Buhay C."/>
            <person name="Dugan-Rocha S."/>
            <person name="Ding Y."/>
            <person name="Chen G."/>
            <person name="Hawes A."/>
            <person name="Holder M."/>
            <person name="Jhangiani S."/>
            <person name="Johnson A."/>
            <person name="Khan Z."/>
            <person name="Li Z."/>
            <person name="Liu W."/>
            <person name="Liu X."/>
            <person name="Perez L."/>
            <person name="Shen H."/>
            <person name="Wang Q."/>
            <person name="Watt J."/>
            <person name="Xi L."/>
            <person name="Xin Y."/>
            <person name="Zhou J."/>
            <person name="Deng J."/>
            <person name="Jiang H."/>
            <person name="Liu Y."/>
            <person name="Qu J."/>
            <person name="Song X.-Z."/>
            <person name="Zhang L."/>
            <person name="Villasana D."/>
            <person name="Johnson A."/>
            <person name="Liu J."/>
            <person name="Liyanage D."/>
            <person name="Lorensuhewa L."/>
            <person name="Robinson T."/>
            <person name="Song A."/>
            <person name="Song B.-B."/>
            <person name="Dinh H."/>
            <person name="Thornton R."/>
            <person name="Coyle M."/>
            <person name="Francisco L."/>
            <person name="Jackson L."/>
            <person name="Javaid M."/>
            <person name="Korchina V."/>
            <person name="Kovar C."/>
            <person name="Mata R."/>
            <person name="Mathew T."/>
            <person name="Ngo R."/>
            <person name="Nguyen L."/>
            <person name="Nguyen N."/>
            <person name="Okwuonu G."/>
            <person name="Ongeri F."/>
            <person name="Pham C."/>
            <person name="Simmons D."/>
            <person name="Wilczek-Boney K."/>
            <person name="Hale W."/>
            <person name="Jakkamsetti A."/>
            <person name="Pham P."/>
            <person name="Ruth R."/>
            <person name="San Lucas F."/>
            <person name="Warren J."/>
            <person name="Zhang J."/>
            <person name="Zhao Z."/>
            <person name="Zhou C."/>
            <person name="Zhu D."/>
            <person name="Lee S."/>
            <person name="Bess C."/>
            <person name="Blankenburg K."/>
            <person name="Forbes L."/>
            <person name="Fu Q."/>
            <person name="Gubbala S."/>
            <person name="Hirani K."/>
            <person name="Jayaseelan J.C."/>
            <person name="Lara F."/>
            <person name="Munidasa M."/>
            <person name="Palculict T."/>
            <person name="Patil S."/>
            <person name="Pu L.-L."/>
            <person name="Saada N."/>
            <person name="Tang L."/>
            <person name="Weissenberger G."/>
            <person name="Zhu Y."/>
            <person name="Hemphill L."/>
            <person name="Shang Y."/>
            <person name="Youmans B."/>
            <person name="Ayvaz T."/>
            <person name="Ross M."/>
            <person name="Santibanez J."/>
            <person name="Aqrawi P."/>
            <person name="Gross S."/>
            <person name="Joshi V."/>
            <person name="Fowler G."/>
            <person name="Nazareth L."/>
            <person name="Reid J."/>
            <person name="Worley K."/>
            <person name="Petrosino J."/>
            <person name="Highlander S."/>
            <person name="Gibbs R."/>
        </authorList>
    </citation>
    <scope>NUCLEOTIDE SEQUENCE [LARGE SCALE GENOMIC DNA]</scope>
    <source>
        <strain evidence="5 6">JV21</strain>
    </source>
</reference>
<dbReference type="Gene3D" id="1.10.490.10">
    <property type="entry name" value="Globins"/>
    <property type="match status" value="1"/>
</dbReference>
<keyword evidence="1" id="KW-0813">Transport</keyword>
<dbReference type="EMBL" id="AEPU01000015">
    <property type="protein sequence ID" value="EFU72139.1"/>
    <property type="molecule type" value="Genomic_DNA"/>
</dbReference>
<dbReference type="GO" id="GO:0019825">
    <property type="term" value="F:oxygen binding"/>
    <property type="evidence" value="ECO:0007669"/>
    <property type="project" value="InterPro"/>
</dbReference>
<organism evidence="5 6">
    <name type="scientific">Campylobacter upsaliensis JV21</name>
    <dbReference type="NCBI Taxonomy" id="888826"/>
    <lineage>
        <taxon>Bacteria</taxon>
        <taxon>Pseudomonadati</taxon>
        <taxon>Campylobacterota</taxon>
        <taxon>Epsilonproteobacteria</taxon>
        <taxon>Campylobacterales</taxon>
        <taxon>Campylobacteraceae</taxon>
        <taxon>Campylobacter</taxon>
    </lineage>
</organism>
<sequence>MFKGDKMKFKMKFESIDANSIRSLMDIFYAKVRVDKSGLGEIFNNKIGTDDANWSDHKEKIANFWEGLLLGSGNFRGNPMRTHIDLAPFPRELFAVWLKLFKESLECVYKEPEHQRVIFQRAEMIARRFQYVLYESEIAY</sequence>
<dbReference type="GO" id="GO:0046872">
    <property type="term" value="F:metal ion binding"/>
    <property type="evidence" value="ECO:0007669"/>
    <property type="project" value="UniProtKB-KW"/>
</dbReference>
<dbReference type="Pfam" id="PF01152">
    <property type="entry name" value="Bac_globin"/>
    <property type="match status" value="1"/>
</dbReference>
<accession>A0A828QY76</accession>
<evidence type="ECO:0000313" key="5">
    <source>
        <dbReference type="EMBL" id="EFU72139.1"/>
    </source>
</evidence>
<evidence type="ECO:0000256" key="2">
    <source>
        <dbReference type="ARBA" id="ARBA00022617"/>
    </source>
</evidence>
<dbReference type="Proteomes" id="UP000005813">
    <property type="component" value="Unassembled WGS sequence"/>
</dbReference>
<dbReference type="InterPro" id="IPR009050">
    <property type="entry name" value="Globin-like_sf"/>
</dbReference>
<dbReference type="SUPFAM" id="SSF46458">
    <property type="entry name" value="Globin-like"/>
    <property type="match status" value="1"/>
</dbReference>
<dbReference type="InterPro" id="IPR012292">
    <property type="entry name" value="Globin/Proto"/>
</dbReference>
<evidence type="ECO:0000313" key="6">
    <source>
        <dbReference type="Proteomes" id="UP000005813"/>
    </source>
</evidence>
<evidence type="ECO:0000256" key="4">
    <source>
        <dbReference type="ARBA" id="ARBA00023004"/>
    </source>
</evidence>
<evidence type="ECO:0000256" key="1">
    <source>
        <dbReference type="ARBA" id="ARBA00022448"/>
    </source>
</evidence>
<keyword evidence="4" id="KW-0408">Iron</keyword>
<comment type="caution">
    <text evidence="5">The sequence shown here is derived from an EMBL/GenBank/DDBJ whole genome shotgun (WGS) entry which is preliminary data.</text>
</comment>
<protein>
    <recommendedName>
        <fullName evidence="7">Group III truncated hemoglobin</fullName>
    </recommendedName>
</protein>
<keyword evidence="3" id="KW-0479">Metal-binding</keyword>
<dbReference type="CDD" id="cd08916">
    <property type="entry name" value="TrHb3_P"/>
    <property type="match status" value="1"/>
</dbReference>